<dbReference type="NCBIfam" id="TIGR00710">
    <property type="entry name" value="efflux_Bcr_CflA"/>
    <property type="match status" value="1"/>
</dbReference>
<accession>H5XX50</accession>
<feature type="transmembrane region" description="Helical" evidence="8">
    <location>
        <begin position="323"/>
        <end position="347"/>
    </location>
</feature>
<feature type="transmembrane region" description="Helical" evidence="8">
    <location>
        <begin position="117"/>
        <end position="138"/>
    </location>
</feature>
<dbReference type="RefSeq" id="WP_007785670.1">
    <property type="nucleotide sequence ID" value="NZ_CM001441.1"/>
</dbReference>
<dbReference type="Gene3D" id="1.20.1720.10">
    <property type="entry name" value="Multidrug resistance protein D"/>
    <property type="match status" value="1"/>
</dbReference>
<dbReference type="PANTHER" id="PTHR23502:SF132">
    <property type="entry name" value="POLYAMINE TRANSPORTER 2-RELATED"/>
    <property type="match status" value="1"/>
</dbReference>
<feature type="transmembrane region" description="Helical" evidence="8">
    <location>
        <begin position="91"/>
        <end position="111"/>
    </location>
</feature>
<evidence type="ECO:0000256" key="5">
    <source>
        <dbReference type="ARBA" id="ARBA00022692"/>
    </source>
</evidence>
<dbReference type="STRING" id="768710.DesyoDRAFT_4020"/>
<evidence type="ECO:0000256" key="3">
    <source>
        <dbReference type="ARBA" id="ARBA00022448"/>
    </source>
</evidence>
<proteinExistence type="inferred from homology"/>
<reference evidence="10 11" key="1">
    <citation type="submission" date="2011-11" db="EMBL/GenBank/DDBJ databases">
        <title>The Noncontiguous Finished genome of Desulfosporosinus youngiae DSM 17734.</title>
        <authorList>
            <consortium name="US DOE Joint Genome Institute (JGI-PGF)"/>
            <person name="Lucas S."/>
            <person name="Han J."/>
            <person name="Lapidus A."/>
            <person name="Cheng J.-F."/>
            <person name="Goodwin L."/>
            <person name="Pitluck S."/>
            <person name="Peters L."/>
            <person name="Ovchinnikova G."/>
            <person name="Lu M."/>
            <person name="Land M.L."/>
            <person name="Hauser L."/>
            <person name="Pester M."/>
            <person name="Spring S."/>
            <person name="Ollivier B."/>
            <person name="Rattei T."/>
            <person name="Klenk H.-P."/>
            <person name="Wagner M."/>
            <person name="Loy A."/>
            <person name="Woyke T.J."/>
        </authorList>
    </citation>
    <scope>NUCLEOTIDE SEQUENCE [LARGE SCALE GENOMIC DNA]</scope>
    <source>
        <strain evidence="10 11">DSM 17734</strain>
    </source>
</reference>
<evidence type="ECO:0000256" key="1">
    <source>
        <dbReference type="ARBA" id="ARBA00004651"/>
    </source>
</evidence>
<evidence type="ECO:0000313" key="10">
    <source>
        <dbReference type="EMBL" id="EHQ90990.1"/>
    </source>
</evidence>
<feature type="transmembrane region" description="Helical" evidence="8">
    <location>
        <begin position="150"/>
        <end position="169"/>
    </location>
</feature>
<dbReference type="FunFam" id="1.20.1720.10:FF:000005">
    <property type="entry name" value="Bcr/CflA family efflux transporter"/>
    <property type="match status" value="1"/>
</dbReference>
<evidence type="ECO:0000259" key="9">
    <source>
        <dbReference type="PROSITE" id="PS50850"/>
    </source>
</evidence>
<dbReference type="AlphaFoldDB" id="H5XX50"/>
<dbReference type="InterPro" id="IPR011701">
    <property type="entry name" value="MFS"/>
</dbReference>
<protein>
    <recommendedName>
        <fullName evidence="8">Bcr/CflA family efflux transporter</fullName>
    </recommendedName>
</protein>
<name>H5XX50_9FIRM</name>
<dbReference type="InterPro" id="IPR020846">
    <property type="entry name" value="MFS_dom"/>
</dbReference>
<keyword evidence="4 8" id="KW-1003">Cell membrane</keyword>
<keyword evidence="7 8" id="KW-0472">Membrane</keyword>
<dbReference type="HOGENOM" id="CLU_001265_47_0_9"/>
<dbReference type="PROSITE" id="PS50850">
    <property type="entry name" value="MFS"/>
    <property type="match status" value="1"/>
</dbReference>
<comment type="similarity">
    <text evidence="2 8">Belongs to the major facilitator superfamily. Bcr/CmlA family.</text>
</comment>
<keyword evidence="3 8" id="KW-0813">Transport</keyword>
<evidence type="ECO:0000256" key="7">
    <source>
        <dbReference type="ARBA" id="ARBA00023136"/>
    </source>
</evidence>
<dbReference type="GO" id="GO:0042910">
    <property type="term" value="F:xenobiotic transmembrane transporter activity"/>
    <property type="evidence" value="ECO:0007669"/>
    <property type="project" value="InterPro"/>
</dbReference>
<evidence type="ECO:0000256" key="8">
    <source>
        <dbReference type="RuleBase" id="RU365088"/>
    </source>
</evidence>
<dbReference type="eggNOG" id="COG2814">
    <property type="taxonomic scope" value="Bacteria"/>
</dbReference>
<evidence type="ECO:0000256" key="4">
    <source>
        <dbReference type="ARBA" id="ARBA00022475"/>
    </source>
</evidence>
<dbReference type="InterPro" id="IPR004812">
    <property type="entry name" value="Efflux_drug-R_Bcr/CmlA"/>
</dbReference>
<dbReference type="GO" id="GO:0005886">
    <property type="term" value="C:plasma membrane"/>
    <property type="evidence" value="ECO:0007669"/>
    <property type="project" value="UniProtKB-SubCell"/>
</dbReference>
<feature type="transmembrane region" description="Helical" evidence="8">
    <location>
        <begin position="359"/>
        <end position="378"/>
    </location>
</feature>
<dbReference type="Proteomes" id="UP000005104">
    <property type="component" value="Chromosome"/>
</dbReference>
<dbReference type="SUPFAM" id="SSF103473">
    <property type="entry name" value="MFS general substrate transporter"/>
    <property type="match status" value="1"/>
</dbReference>
<evidence type="ECO:0000256" key="6">
    <source>
        <dbReference type="ARBA" id="ARBA00022989"/>
    </source>
</evidence>
<feature type="transmembrane region" description="Helical" evidence="8">
    <location>
        <begin position="265"/>
        <end position="284"/>
    </location>
</feature>
<dbReference type="Pfam" id="PF07690">
    <property type="entry name" value="MFS_1"/>
    <property type="match status" value="1"/>
</dbReference>
<dbReference type="PANTHER" id="PTHR23502">
    <property type="entry name" value="MAJOR FACILITATOR SUPERFAMILY"/>
    <property type="match status" value="1"/>
</dbReference>
<feature type="transmembrane region" description="Helical" evidence="8">
    <location>
        <begin position="61"/>
        <end position="79"/>
    </location>
</feature>
<dbReference type="OrthoDB" id="9800416at2"/>
<keyword evidence="11" id="KW-1185">Reference proteome</keyword>
<keyword evidence="5 8" id="KW-0812">Transmembrane</keyword>
<keyword evidence="6 8" id="KW-1133">Transmembrane helix</keyword>
<feature type="transmembrane region" description="Helical" evidence="8">
    <location>
        <begin position="384"/>
        <end position="405"/>
    </location>
</feature>
<gene>
    <name evidence="10" type="ORF">DesyoDRAFT_4020</name>
</gene>
<evidence type="ECO:0000256" key="2">
    <source>
        <dbReference type="ARBA" id="ARBA00006236"/>
    </source>
</evidence>
<feature type="transmembrane region" description="Helical" evidence="8">
    <location>
        <begin position="181"/>
        <end position="200"/>
    </location>
</feature>
<evidence type="ECO:0000313" key="11">
    <source>
        <dbReference type="Proteomes" id="UP000005104"/>
    </source>
</evidence>
<feature type="transmembrane region" description="Helical" evidence="8">
    <location>
        <begin position="22"/>
        <end position="41"/>
    </location>
</feature>
<dbReference type="CDD" id="cd17320">
    <property type="entry name" value="MFS_MdfA_MDR_like"/>
    <property type="match status" value="1"/>
</dbReference>
<sequence length="412" mass="42675">MSFSNSNQGILTGKELSDSKKLRYWTAFVLGSLAAIGPLSIDMYLPSLPSLTTDLQTSASLAQLSITACLLGMSLGQLLMGSLSDIRGRRLPLLIGLIAFTAASLLCAVNTSIGGLIALRFIQGVAGSAGIVISKAMVRDLYSGAEMMKFLSLLMLVNGLGPIMAPIIGGQLLEFTSWRGVFVALSLSGLVMFLAVIFGLNETLPVKGRTAGGLANTLTTYRKLISDRDFIMYALPQGFVTAAMFAYISGSPFVIQTIFGASPQTFSLIFAMNGLGIILAGQITGRLAPKIKGVKLYVGGLILAAVSGFALLLAILFKASLPVVLIPLFFVVSCVGAVGTAGSALAMENYGHAAGSASALLGLLSLIFGAFVAPLVGIGGSNNAVPMGIIIAICDVGALLIFILLRRPKGKG</sequence>
<dbReference type="InterPro" id="IPR036259">
    <property type="entry name" value="MFS_trans_sf"/>
</dbReference>
<dbReference type="GO" id="GO:1990961">
    <property type="term" value="P:xenobiotic detoxification by transmembrane export across the plasma membrane"/>
    <property type="evidence" value="ECO:0007669"/>
    <property type="project" value="InterPro"/>
</dbReference>
<comment type="subcellular location">
    <subcellularLocation>
        <location evidence="1 8">Cell membrane</location>
        <topology evidence="1 8">Multi-pass membrane protein</topology>
    </subcellularLocation>
</comment>
<dbReference type="EMBL" id="CM001441">
    <property type="protein sequence ID" value="EHQ90990.1"/>
    <property type="molecule type" value="Genomic_DNA"/>
</dbReference>
<feature type="domain" description="Major facilitator superfamily (MFS) profile" evidence="9">
    <location>
        <begin position="26"/>
        <end position="409"/>
    </location>
</feature>
<feature type="transmembrane region" description="Helical" evidence="8">
    <location>
        <begin position="296"/>
        <end position="317"/>
    </location>
</feature>
<feature type="transmembrane region" description="Helical" evidence="8">
    <location>
        <begin position="230"/>
        <end position="259"/>
    </location>
</feature>
<organism evidence="10 11">
    <name type="scientific">Desulfosporosinus youngiae DSM 17734</name>
    <dbReference type="NCBI Taxonomy" id="768710"/>
    <lineage>
        <taxon>Bacteria</taxon>
        <taxon>Bacillati</taxon>
        <taxon>Bacillota</taxon>
        <taxon>Clostridia</taxon>
        <taxon>Eubacteriales</taxon>
        <taxon>Desulfitobacteriaceae</taxon>
        <taxon>Desulfosporosinus</taxon>
    </lineage>
</organism>